<dbReference type="PANTHER" id="PTHR11070:SF69">
    <property type="entry name" value="ATP-DEPENDENT DNA HELICASE UVRD2"/>
    <property type="match status" value="1"/>
</dbReference>
<comment type="similarity">
    <text evidence="1">Belongs to the helicase family. UvrD subfamily.</text>
</comment>
<dbReference type="GO" id="GO:0005524">
    <property type="term" value="F:ATP binding"/>
    <property type="evidence" value="ECO:0007669"/>
    <property type="project" value="UniProtKB-UniRule"/>
</dbReference>
<evidence type="ECO:0000256" key="5">
    <source>
        <dbReference type="ARBA" id="ARBA00022840"/>
    </source>
</evidence>
<dbReference type="InterPro" id="IPR027417">
    <property type="entry name" value="P-loop_NTPase"/>
</dbReference>
<comment type="catalytic activity">
    <reaction evidence="9">
        <text>ATP + H2O = ADP + phosphate + H(+)</text>
        <dbReference type="Rhea" id="RHEA:13065"/>
        <dbReference type="ChEBI" id="CHEBI:15377"/>
        <dbReference type="ChEBI" id="CHEBI:15378"/>
        <dbReference type="ChEBI" id="CHEBI:30616"/>
        <dbReference type="ChEBI" id="CHEBI:43474"/>
        <dbReference type="ChEBI" id="CHEBI:456216"/>
        <dbReference type="EC" id="5.6.2.4"/>
    </reaction>
</comment>
<dbReference type="EMBL" id="JGYV01000002">
    <property type="protein sequence ID" value="KFI65260.1"/>
    <property type="molecule type" value="Genomic_DNA"/>
</dbReference>
<dbReference type="GO" id="GO:0000725">
    <property type="term" value="P:recombinational repair"/>
    <property type="evidence" value="ECO:0007669"/>
    <property type="project" value="TreeGrafter"/>
</dbReference>
<sequence>MLDGLDDAQRQAASSIEGPVRIIACAGAGKTRTITRRIAYGVASGTWDPTRVLAVTFSVKAAGEMRDRLDALQVPRGMRIATFHSAALRQCREAWRAICSGPFPDLIADAKRKREVVAAGVFRATARQPEPQEVADIEREIDWCKVSLIAPQDYDKVCAATHREPPAGCDPGRFARIYGEYEAEKTARMGIDYNDILLLASHICDADDEVGHALRSQVGWLTVDEYQDVSPLQHRLMRAWLGENRNVCVVGDPAQTIYSFAGATSYYLASFGREFAPLGADIALRTDYRSLPPIVARANHVLSRSPQRGDYVRLEPAREGTTRVTSAIYGTDEEEAEAVARRIERVIARGGKAGDCAVLTRLTRQQPCIVQALKAHGIPYQVRRDAGWQSSPLVPPPNASAVDSLEALQAGRVTVSTIHASKGLEFPHVYLVGLSDGILPYQGMVSPDHLEEERRLLYVGITRAEDTLHLSYARKQDDQSPAVRSLSRFLA</sequence>
<dbReference type="Gene3D" id="3.40.50.300">
    <property type="entry name" value="P-loop containing nucleotide triphosphate hydrolases"/>
    <property type="match status" value="2"/>
</dbReference>
<evidence type="ECO:0000259" key="11">
    <source>
        <dbReference type="PROSITE" id="PS51198"/>
    </source>
</evidence>
<dbReference type="InterPro" id="IPR013986">
    <property type="entry name" value="DExx_box_DNA_helicase_dom_sf"/>
</dbReference>
<keyword evidence="6" id="KW-0413">Isomerase</keyword>
<proteinExistence type="inferred from homology"/>
<dbReference type="GO" id="GO:0043138">
    <property type="term" value="F:3'-5' DNA helicase activity"/>
    <property type="evidence" value="ECO:0007669"/>
    <property type="project" value="UniProtKB-EC"/>
</dbReference>
<keyword evidence="14" id="KW-1185">Reference proteome</keyword>
<dbReference type="InterPro" id="IPR000212">
    <property type="entry name" value="DNA_helicase_UvrD/REP"/>
</dbReference>
<feature type="domain" description="UvrD-like helicase ATP-binding" evidence="11">
    <location>
        <begin position="3"/>
        <end position="291"/>
    </location>
</feature>
<evidence type="ECO:0000256" key="7">
    <source>
        <dbReference type="ARBA" id="ARBA00034617"/>
    </source>
</evidence>
<dbReference type="PROSITE" id="PS51198">
    <property type="entry name" value="UVRD_HELICASE_ATP_BIND"/>
    <property type="match status" value="1"/>
</dbReference>
<dbReference type="STRING" id="1688.BCUN_1026"/>
<feature type="domain" description="UvrD-like helicase C-terminal" evidence="12">
    <location>
        <begin position="292"/>
        <end position="491"/>
    </location>
</feature>
<dbReference type="Pfam" id="PF00580">
    <property type="entry name" value="UvrD-helicase"/>
    <property type="match status" value="1"/>
</dbReference>
<dbReference type="Gene3D" id="1.10.10.160">
    <property type="match status" value="1"/>
</dbReference>
<evidence type="ECO:0000256" key="10">
    <source>
        <dbReference type="PROSITE-ProRule" id="PRU00560"/>
    </source>
</evidence>
<gene>
    <name evidence="13" type="ORF">BCUN_1026</name>
</gene>
<evidence type="ECO:0000256" key="3">
    <source>
        <dbReference type="ARBA" id="ARBA00022801"/>
    </source>
</evidence>
<accession>A0A087B2L0</accession>
<dbReference type="SUPFAM" id="SSF52540">
    <property type="entry name" value="P-loop containing nucleoside triphosphate hydrolases"/>
    <property type="match status" value="1"/>
</dbReference>
<organism evidence="13 14">
    <name type="scientific">Bifidobacterium cuniculi</name>
    <dbReference type="NCBI Taxonomy" id="1688"/>
    <lineage>
        <taxon>Bacteria</taxon>
        <taxon>Bacillati</taxon>
        <taxon>Actinomycetota</taxon>
        <taxon>Actinomycetes</taxon>
        <taxon>Bifidobacteriales</taxon>
        <taxon>Bifidobacteriaceae</taxon>
        <taxon>Bifidobacterium</taxon>
    </lineage>
</organism>
<evidence type="ECO:0000256" key="2">
    <source>
        <dbReference type="ARBA" id="ARBA00022741"/>
    </source>
</evidence>
<evidence type="ECO:0000256" key="6">
    <source>
        <dbReference type="ARBA" id="ARBA00023235"/>
    </source>
</evidence>
<dbReference type="InterPro" id="IPR014017">
    <property type="entry name" value="DNA_helicase_UvrD-like_C"/>
</dbReference>
<evidence type="ECO:0000313" key="13">
    <source>
        <dbReference type="EMBL" id="KFI65260.1"/>
    </source>
</evidence>
<keyword evidence="4 10" id="KW-0347">Helicase</keyword>
<comment type="catalytic activity">
    <reaction evidence="7">
        <text>Couples ATP hydrolysis with the unwinding of duplex DNA by translocating in the 3'-5' direction.</text>
        <dbReference type="EC" id="5.6.2.4"/>
    </reaction>
</comment>
<feature type="binding site" evidence="10">
    <location>
        <begin position="24"/>
        <end position="31"/>
    </location>
    <ligand>
        <name>ATP</name>
        <dbReference type="ChEBI" id="CHEBI:30616"/>
    </ligand>
</feature>
<evidence type="ECO:0000313" key="14">
    <source>
        <dbReference type="Proteomes" id="UP000029067"/>
    </source>
</evidence>
<evidence type="ECO:0000259" key="12">
    <source>
        <dbReference type="PROSITE" id="PS51217"/>
    </source>
</evidence>
<dbReference type="CDD" id="cd18807">
    <property type="entry name" value="SF1_C_UvrD"/>
    <property type="match status" value="1"/>
</dbReference>
<dbReference type="eggNOG" id="COG0210">
    <property type="taxonomic scope" value="Bacteria"/>
</dbReference>
<dbReference type="Proteomes" id="UP000029067">
    <property type="component" value="Unassembled WGS sequence"/>
</dbReference>
<keyword evidence="3 10" id="KW-0378">Hydrolase</keyword>
<dbReference type="Pfam" id="PF13361">
    <property type="entry name" value="UvrD_C"/>
    <property type="match status" value="2"/>
</dbReference>
<protein>
    <recommendedName>
        <fullName evidence="8">DNA 3'-5' helicase</fullName>
        <ecNumber evidence="8">5.6.2.4</ecNumber>
    </recommendedName>
</protein>
<keyword evidence="2 10" id="KW-0547">Nucleotide-binding</keyword>
<dbReference type="InterPro" id="IPR014016">
    <property type="entry name" value="UvrD-like_ATP-bd"/>
</dbReference>
<evidence type="ECO:0000256" key="4">
    <source>
        <dbReference type="ARBA" id="ARBA00022806"/>
    </source>
</evidence>
<dbReference type="PANTHER" id="PTHR11070">
    <property type="entry name" value="UVRD / RECB / PCRA DNA HELICASE FAMILY MEMBER"/>
    <property type="match status" value="1"/>
</dbReference>
<comment type="caution">
    <text evidence="13">The sequence shown here is derived from an EMBL/GenBank/DDBJ whole genome shotgun (WGS) entry which is preliminary data.</text>
</comment>
<dbReference type="GO" id="GO:0003677">
    <property type="term" value="F:DNA binding"/>
    <property type="evidence" value="ECO:0007669"/>
    <property type="project" value="UniProtKB-KW"/>
</dbReference>
<dbReference type="PROSITE" id="PS51217">
    <property type="entry name" value="UVRD_HELICASE_CTER"/>
    <property type="match status" value="1"/>
</dbReference>
<dbReference type="EC" id="5.6.2.4" evidence="8"/>
<reference evidence="13 14" key="1">
    <citation type="submission" date="2014-03" db="EMBL/GenBank/DDBJ databases">
        <title>Genomics of Bifidobacteria.</title>
        <authorList>
            <person name="Ventura M."/>
            <person name="Milani C."/>
            <person name="Lugli G.A."/>
        </authorList>
    </citation>
    <scope>NUCLEOTIDE SEQUENCE [LARGE SCALE GENOMIC DNA]</scope>
    <source>
        <strain evidence="13 14">LMG 10738</strain>
    </source>
</reference>
<name>A0A087B2L0_9BIFI</name>
<dbReference type="GO" id="GO:0016887">
    <property type="term" value="F:ATP hydrolysis activity"/>
    <property type="evidence" value="ECO:0007669"/>
    <property type="project" value="RHEA"/>
</dbReference>
<dbReference type="CDD" id="cd17932">
    <property type="entry name" value="DEXQc_UvrD"/>
    <property type="match status" value="1"/>
</dbReference>
<evidence type="ECO:0000256" key="8">
    <source>
        <dbReference type="ARBA" id="ARBA00034808"/>
    </source>
</evidence>
<evidence type="ECO:0000256" key="1">
    <source>
        <dbReference type="ARBA" id="ARBA00009922"/>
    </source>
</evidence>
<keyword evidence="5 10" id="KW-0067">ATP-binding</keyword>
<evidence type="ECO:0000256" key="9">
    <source>
        <dbReference type="ARBA" id="ARBA00048988"/>
    </source>
</evidence>
<dbReference type="AlphaFoldDB" id="A0A087B2L0"/>